<dbReference type="EMBL" id="JAYRBN010000113">
    <property type="protein sequence ID" value="KAL2723636.1"/>
    <property type="molecule type" value="Genomic_DNA"/>
</dbReference>
<proteinExistence type="predicted"/>
<accession>A0ABD2ATC3</accession>
<comment type="caution">
    <text evidence="1">The sequence shown here is derived from an EMBL/GenBank/DDBJ whole genome shotgun (WGS) entry which is preliminary data.</text>
</comment>
<evidence type="ECO:0000313" key="2">
    <source>
        <dbReference type="Proteomes" id="UP001607303"/>
    </source>
</evidence>
<organism evidence="1 2">
    <name type="scientific">Vespula maculifrons</name>
    <name type="common">Eastern yellow jacket</name>
    <name type="synonym">Wasp</name>
    <dbReference type="NCBI Taxonomy" id="7453"/>
    <lineage>
        <taxon>Eukaryota</taxon>
        <taxon>Metazoa</taxon>
        <taxon>Ecdysozoa</taxon>
        <taxon>Arthropoda</taxon>
        <taxon>Hexapoda</taxon>
        <taxon>Insecta</taxon>
        <taxon>Pterygota</taxon>
        <taxon>Neoptera</taxon>
        <taxon>Endopterygota</taxon>
        <taxon>Hymenoptera</taxon>
        <taxon>Apocrita</taxon>
        <taxon>Aculeata</taxon>
        <taxon>Vespoidea</taxon>
        <taxon>Vespidae</taxon>
        <taxon>Vespinae</taxon>
        <taxon>Vespula</taxon>
    </lineage>
</organism>
<sequence length="180" mass="20435">MGFQEQPGGLELFQEASSFETEYSLIVKDTSDLVAARTLFKPFYPAPYLSINDWIVAKNLQRSTSQEDSRCVHLPSGGKSLVVLKVGVHFTPTATGSSVIDHCRKSHAFAQLVLSQMFAFNRLTKQATAFRTVLYLDSRRNIRRKLSVKSMHALTPNFNERVFMTILGYSKSFEDNLWDF</sequence>
<reference evidence="1 2" key="1">
    <citation type="journal article" date="2024" name="Ann. Entomol. Soc. Am.">
        <title>Genomic analyses of the southern and eastern yellowjacket wasps (Hymenoptera: Vespidae) reveal evolutionary signatures of social life.</title>
        <authorList>
            <person name="Catto M.A."/>
            <person name="Caine P.B."/>
            <person name="Orr S.E."/>
            <person name="Hunt B.G."/>
            <person name="Goodisman M.A.D."/>
        </authorList>
    </citation>
    <scope>NUCLEOTIDE SEQUENCE [LARGE SCALE GENOMIC DNA]</scope>
    <source>
        <strain evidence="1">232</strain>
        <tissue evidence="1">Head and thorax</tissue>
    </source>
</reference>
<gene>
    <name evidence="1" type="ORF">V1477_018868</name>
</gene>
<protein>
    <submittedName>
        <fullName evidence="1">Uncharacterized protein</fullName>
    </submittedName>
</protein>
<dbReference type="AlphaFoldDB" id="A0ABD2ATC3"/>
<evidence type="ECO:0000313" key="1">
    <source>
        <dbReference type="EMBL" id="KAL2723636.1"/>
    </source>
</evidence>
<keyword evidence="2" id="KW-1185">Reference proteome</keyword>
<name>A0ABD2ATC3_VESMC</name>
<dbReference type="Proteomes" id="UP001607303">
    <property type="component" value="Unassembled WGS sequence"/>
</dbReference>